<evidence type="ECO:0000256" key="4">
    <source>
        <dbReference type="ARBA" id="ARBA00022452"/>
    </source>
</evidence>
<feature type="domain" description="TonB-dependent receptor-like beta-barrel" evidence="18">
    <location>
        <begin position="260"/>
        <end position="675"/>
    </location>
</feature>
<dbReference type="PANTHER" id="PTHR32552">
    <property type="entry name" value="FERRICHROME IRON RECEPTOR-RELATED"/>
    <property type="match status" value="1"/>
</dbReference>
<dbReference type="NCBIfam" id="TIGR01783">
    <property type="entry name" value="TonB-siderophor"/>
    <property type="match status" value="1"/>
</dbReference>
<evidence type="ECO:0000259" key="18">
    <source>
        <dbReference type="Pfam" id="PF00593"/>
    </source>
</evidence>
<evidence type="ECO:0000259" key="19">
    <source>
        <dbReference type="Pfam" id="PF07715"/>
    </source>
</evidence>
<keyword evidence="12 20" id="KW-0675">Receptor</keyword>
<evidence type="ECO:0000256" key="7">
    <source>
        <dbReference type="ARBA" id="ARBA00022729"/>
    </source>
</evidence>
<evidence type="ECO:0000256" key="5">
    <source>
        <dbReference type="ARBA" id="ARBA00022496"/>
    </source>
</evidence>
<dbReference type="InterPro" id="IPR037066">
    <property type="entry name" value="Plug_dom_sf"/>
</dbReference>
<dbReference type="InterPro" id="IPR010917">
    <property type="entry name" value="TonB_rcpt_CS"/>
</dbReference>
<evidence type="ECO:0000256" key="6">
    <source>
        <dbReference type="ARBA" id="ARBA00022692"/>
    </source>
</evidence>
<dbReference type="Proteomes" id="UP000282741">
    <property type="component" value="Chromosome"/>
</dbReference>
<dbReference type="InterPro" id="IPR012910">
    <property type="entry name" value="Plug_dom"/>
</dbReference>
<dbReference type="PANTHER" id="PTHR32552:SF82">
    <property type="entry name" value="FCUA PROTEIN"/>
    <property type="match status" value="1"/>
</dbReference>
<keyword evidence="4 14" id="KW-1134">Transmembrane beta strand</keyword>
<comment type="subcellular location">
    <subcellularLocation>
        <location evidence="1 14">Cell outer membrane</location>
        <topology evidence="1 14">Multi-pass membrane protein</topology>
    </subcellularLocation>
</comment>
<dbReference type="AlphaFoldDB" id="A0AAN1RY58"/>
<protein>
    <submittedName>
        <fullName evidence="20">TonB-dependent siderophore receptor</fullName>
    </submittedName>
</protein>
<name>A0AAN1RY58_9BORD</name>
<keyword evidence="7 17" id="KW-0732">Signal</keyword>
<dbReference type="CDD" id="cd01347">
    <property type="entry name" value="ligand_gated_channel"/>
    <property type="match status" value="1"/>
</dbReference>
<feature type="short sequence motif" description="TonB C-terminal box" evidence="15">
    <location>
        <begin position="688"/>
        <end position="705"/>
    </location>
</feature>
<evidence type="ECO:0000256" key="1">
    <source>
        <dbReference type="ARBA" id="ARBA00004571"/>
    </source>
</evidence>
<evidence type="ECO:0000256" key="3">
    <source>
        <dbReference type="ARBA" id="ARBA00022448"/>
    </source>
</evidence>
<evidence type="ECO:0000256" key="14">
    <source>
        <dbReference type="PROSITE-ProRule" id="PRU01360"/>
    </source>
</evidence>
<evidence type="ECO:0000313" key="20">
    <source>
        <dbReference type="EMBL" id="AZW17663.1"/>
    </source>
</evidence>
<evidence type="ECO:0000256" key="10">
    <source>
        <dbReference type="ARBA" id="ARBA00023077"/>
    </source>
</evidence>
<reference evidence="21" key="1">
    <citation type="submission" date="2017-10" db="EMBL/GenBank/DDBJ databases">
        <title>Whole genome sequencing of various Bordetella species.</title>
        <authorList>
            <person name="Weigand M.R."/>
            <person name="Loparev V."/>
            <person name="Peng Y."/>
            <person name="Bowden K.E."/>
            <person name="Tondella M.L."/>
            <person name="Williams M.M."/>
        </authorList>
    </citation>
    <scope>NUCLEOTIDE SEQUENCE [LARGE SCALE GENOMIC DNA]</scope>
    <source>
        <strain evidence="21">H720</strain>
    </source>
</reference>
<evidence type="ECO:0000256" key="13">
    <source>
        <dbReference type="ARBA" id="ARBA00023237"/>
    </source>
</evidence>
<evidence type="ECO:0000313" key="21">
    <source>
        <dbReference type="Proteomes" id="UP000282741"/>
    </source>
</evidence>
<evidence type="ECO:0000256" key="9">
    <source>
        <dbReference type="ARBA" id="ARBA00023065"/>
    </source>
</evidence>
<accession>A0AAN1RY58</accession>
<evidence type="ECO:0000256" key="11">
    <source>
        <dbReference type="ARBA" id="ARBA00023136"/>
    </source>
</evidence>
<dbReference type="InterPro" id="IPR000531">
    <property type="entry name" value="Beta-barrel_TonB"/>
</dbReference>
<dbReference type="Gene3D" id="2.170.130.10">
    <property type="entry name" value="TonB-dependent receptor, plug domain"/>
    <property type="match status" value="1"/>
</dbReference>
<dbReference type="GO" id="GO:0015344">
    <property type="term" value="F:siderophore uptake transmembrane transporter activity"/>
    <property type="evidence" value="ECO:0007669"/>
    <property type="project" value="TreeGrafter"/>
</dbReference>
<dbReference type="InterPro" id="IPR039426">
    <property type="entry name" value="TonB-dep_rcpt-like"/>
</dbReference>
<dbReference type="SUPFAM" id="SSF56935">
    <property type="entry name" value="Porins"/>
    <property type="match status" value="1"/>
</dbReference>
<keyword evidence="13 14" id="KW-0998">Cell outer membrane</keyword>
<evidence type="ECO:0000256" key="15">
    <source>
        <dbReference type="PROSITE-ProRule" id="PRU10144"/>
    </source>
</evidence>
<feature type="chain" id="PRO_5042876843" evidence="17">
    <location>
        <begin position="20"/>
        <end position="705"/>
    </location>
</feature>
<evidence type="ECO:0000256" key="8">
    <source>
        <dbReference type="ARBA" id="ARBA00023004"/>
    </source>
</evidence>
<comment type="similarity">
    <text evidence="2 14 16">Belongs to the TonB-dependent receptor family.</text>
</comment>
<organism evidence="20 21">
    <name type="scientific">Bordetella hinzii</name>
    <dbReference type="NCBI Taxonomy" id="103855"/>
    <lineage>
        <taxon>Bacteria</taxon>
        <taxon>Pseudomonadati</taxon>
        <taxon>Pseudomonadota</taxon>
        <taxon>Betaproteobacteria</taxon>
        <taxon>Burkholderiales</taxon>
        <taxon>Alcaligenaceae</taxon>
        <taxon>Bordetella</taxon>
    </lineage>
</organism>
<dbReference type="Gene3D" id="2.40.170.20">
    <property type="entry name" value="TonB-dependent receptor, beta-barrel domain"/>
    <property type="match status" value="1"/>
</dbReference>
<dbReference type="PROSITE" id="PS52016">
    <property type="entry name" value="TONB_DEPENDENT_REC_3"/>
    <property type="match status" value="1"/>
</dbReference>
<keyword evidence="11 14" id="KW-0472">Membrane</keyword>
<keyword evidence="9" id="KW-0406">Ion transport</keyword>
<dbReference type="Pfam" id="PF00593">
    <property type="entry name" value="TonB_dep_Rec_b-barrel"/>
    <property type="match status" value="1"/>
</dbReference>
<keyword evidence="10 16" id="KW-0798">TonB box</keyword>
<dbReference type="PROSITE" id="PS01156">
    <property type="entry name" value="TONB_DEPENDENT_REC_2"/>
    <property type="match status" value="1"/>
</dbReference>
<keyword evidence="3 14" id="KW-0813">Transport</keyword>
<keyword evidence="6 14" id="KW-0812">Transmembrane</keyword>
<dbReference type="GO" id="GO:0009279">
    <property type="term" value="C:cell outer membrane"/>
    <property type="evidence" value="ECO:0007669"/>
    <property type="project" value="UniProtKB-SubCell"/>
</dbReference>
<dbReference type="GO" id="GO:0015891">
    <property type="term" value="P:siderophore transport"/>
    <property type="evidence" value="ECO:0007669"/>
    <property type="project" value="InterPro"/>
</dbReference>
<dbReference type="GO" id="GO:0038023">
    <property type="term" value="F:signaling receptor activity"/>
    <property type="evidence" value="ECO:0007669"/>
    <property type="project" value="InterPro"/>
</dbReference>
<dbReference type="InterPro" id="IPR036942">
    <property type="entry name" value="Beta-barrel_TonB_sf"/>
</dbReference>
<gene>
    <name evidence="20" type="ORF">CS347_13250</name>
</gene>
<feature type="domain" description="TonB-dependent receptor plug" evidence="19">
    <location>
        <begin position="61"/>
        <end position="161"/>
    </location>
</feature>
<dbReference type="InterPro" id="IPR010105">
    <property type="entry name" value="TonB_sidphr_rcpt"/>
</dbReference>
<evidence type="ECO:0000256" key="12">
    <source>
        <dbReference type="ARBA" id="ARBA00023170"/>
    </source>
</evidence>
<keyword evidence="5" id="KW-0410">Iron transport</keyword>
<proteinExistence type="inferred from homology"/>
<dbReference type="Pfam" id="PF07715">
    <property type="entry name" value="Plug"/>
    <property type="match status" value="1"/>
</dbReference>
<feature type="signal peptide" evidence="17">
    <location>
        <begin position="1"/>
        <end position="19"/>
    </location>
</feature>
<evidence type="ECO:0000256" key="2">
    <source>
        <dbReference type="ARBA" id="ARBA00009810"/>
    </source>
</evidence>
<evidence type="ECO:0000256" key="16">
    <source>
        <dbReference type="RuleBase" id="RU003357"/>
    </source>
</evidence>
<keyword evidence="8" id="KW-0408">Iron</keyword>
<evidence type="ECO:0000256" key="17">
    <source>
        <dbReference type="SAM" id="SignalP"/>
    </source>
</evidence>
<dbReference type="EMBL" id="CP024172">
    <property type="protein sequence ID" value="AZW17663.1"/>
    <property type="molecule type" value="Genomic_DNA"/>
</dbReference>
<sequence>MPRFIPTALALALGAAAHAQTPVAGVAQLPAVSVRADAAAEDDLENLRAPVNTGALGSRSQLETPFSTTVVGNAELQERQISKLGDVFALDASVTDNGASSGAWASYLTVRGLPLDWQNSFRIDGNPFPTYVTVLPYEQFEQIDLLKGATGFMYGFGSPGGMINYVTKKPTDEPLRSLDIGVLSNSLIHEHLDLGGRGGPDDRFGYRLNATHEEGGTYNDGSLYRDSASLALDARLTDKLSWDFQTLYQDRKTIGQDPTINTFSLAGTRLPSPLRQDDDSLVGEGSYIKNHFRYYNTGLKYQINSDWSLSTNYSYSTTETRRNEVVLALQDSAGNYDDQRSDYGEAYGYNQWRAMLQGKFATGALSHQLVVGASWQKQKNDYSSNYFYGSVGSGNLYERNRNAYYSEGNMSLYRAAEITQKAVFASDTVDLTHGWSLLAGLRLTDYRQKGFGADGARTSEYDKNGVLTPTLALMYNITPRTMAYASYIESLEAGSVVGNTYTNAGTLLDPLKSKQYEFGLKTEQDDWAATAALFRIEKKAENPVVDPDSGRARLEQNGLSRYQGLELAASTRLAKNWNLGGSLMFLDSEYRQGTRYNGNRVAGAPRFVAAAQLAYSVPQLPGLKLRADLRFTGKTELRQANDIQVDSYTLLNIGATYETRIAGYETTFRAGINNLANKRYWLYQTPEYIKPGDPRTYSLSASVKF</sequence>